<dbReference type="Proteomes" id="UP000010087">
    <property type="component" value="Chromosome 1"/>
</dbReference>
<dbReference type="EMBL" id="CP002833">
    <property type="protein sequence ID" value="AFI68187.1"/>
    <property type="molecule type" value="Genomic_DNA"/>
</dbReference>
<evidence type="ECO:0000256" key="2">
    <source>
        <dbReference type="SAM" id="Phobius"/>
    </source>
</evidence>
<accession>A0A0H3HQJ2</accession>
<organism evidence="3 4">
    <name type="scientific">Burkholderia pseudomallei (strain 1026b)</name>
    <dbReference type="NCBI Taxonomy" id="884204"/>
    <lineage>
        <taxon>Bacteria</taxon>
        <taxon>Pseudomonadati</taxon>
        <taxon>Pseudomonadota</taxon>
        <taxon>Betaproteobacteria</taxon>
        <taxon>Burkholderiales</taxon>
        <taxon>Burkholderiaceae</taxon>
        <taxon>Burkholderia</taxon>
        <taxon>pseudomallei group</taxon>
    </lineage>
</organism>
<dbReference type="RefSeq" id="WP_004551084.1">
    <property type="nucleotide sequence ID" value="NC_017831.1"/>
</dbReference>
<sequence>MDQKFSGEVGQVAGRDVKNSGAQASVNIHLHNGVESKRYISDRQRRAIGAKVFELEAKTGVEKLMVYRRLMTRFKFRSMDEMPRELFERVMRYLDGWIRNGTAEQGASSSPQREIKEQAPAPEPQATSTEPRIEHVAPAILAATVPVSTSTQSGIAPAQTQKRQRSRHVVASAAVAAVAIVVVSYVTVNRPDAPTVSQMAAPPLHCEYGGHRYTVGSIVRQEGLRQRCETTAERVAAWQPVTSNGRR</sequence>
<reference evidence="3 4" key="1">
    <citation type="journal article" date="2012" name="PLoS ONE">
        <title>Evolution of Burkholderia pseudomallei in recurrent melioidosis.</title>
        <authorList>
            <person name="Hayden H.S."/>
            <person name="Lim R."/>
            <person name="Brittnacher M.J."/>
            <person name="Sims E.H."/>
            <person name="Ramage E.R."/>
            <person name="Fong C."/>
            <person name="Wu Z."/>
            <person name="Crist E."/>
            <person name="Chang J."/>
            <person name="Zhou Y."/>
            <person name="Radey M."/>
            <person name="Rohmer L."/>
            <person name="Haugen E."/>
            <person name="Gillett W."/>
            <person name="Wuthiekanun V."/>
            <person name="Peacock S.J."/>
            <person name="Kaul R."/>
            <person name="Miller S.I."/>
            <person name="Manoil C."/>
            <person name="Jacobs M.A."/>
        </authorList>
    </citation>
    <scope>NUCLEOTIDE SEQUENCE [LARGE SCALE GENOMIC DNA]</scope>
    <source>
        <strain evidence="3 4">1026b</strain>
    </source>
</reference>
<dbReference type="KEGG" id="bpz:BP1026B_I3623"/>
<evidence type="ECO:0000313" key="3">
    <source>
        <dbReference type="EMBL" id="AFI68187.1"/>
    </source>
</evidence>
<dbReference type="AlphaFoldDB" id="A0A0H3HQJ2"/>
<keyword evidence="2" id="KW-0812">Transmembrane</keyword>
<name>A0A0H3HQJ2_BURP2</name>
<keyword evidence="2" id="KW-1133">Transmembrane helix</keyword>
<keyword evidence="2" id="KW-0472">Membrane</keyword>
<dbReference type="PATRIC" id="fig|884204.3.peg.3968"/>
<proteinExistence type="predicted"/>
<feature type="compositionally biased region" description="Polar residues" evidence="1">
    <location>
        <begin position="103"/>
        <end position="112"/>
    </location>
</feature>
<protein>
    <submittedName>
        <fullName evidence="3">Gp22, putative phage-encoded membrane protein</fullName>
    </submittedName>
</protein>
<evidence type="ECO:0000256" key="1">
    <source>
        <dbReference type="SAM" id="MobiDB-lite"/>
    </source>
</evidence>
<feature type="region of interest" description="Disordered" evidence="1">
    <location>
        <begin position="103"/>
        <end position="130"/>
    </location>
</feature>
<gene>
    <name evidence="3" type="ordered locus">BP1026B_I3623</name>
</gene>
<evidence type="ECO:0000313" key="4">
    <source>
        <dbReference type="Proteomes" id="UP000010087"/>
    </source>
</evidence>
<dbReference type="SMR" id="A0A0H3HQJ2"/>
<feature type="transmembrane region" description="Helical" evidence="2">
    <location>
        <begin position="169"/>
        <end position="188"/>
    </location>
</feature>